<protein>
    <recommendedName>
        <fullName evidence="1">protein-serine/threonine phosphatase</fullName>
        <ecNumber evidence="1">3.1.3.16</ecNumber>
    </recommendedName>
</protein>
<dbReference type="Proteomes" id="UP000008022">
    <property type="component" value="Unassembled WGS sequence"/>
</dbReference>
<dbReference type="PROSITE" id="PS50011">
    <property type="entry name" value="PROTEIN_KINASE_DOM"/>
    <property type="match status" value="1"/>
</dbReference>
<dbReference type="GO" id="GO:0004672">
    <property type="term" value="F:protein kinase activity"/>
    <property type="evidence" value="ECO:0007669"/>
    <property type="project" value="InterPro"/>
</dbReference>
<keyword evidence="7" id="KW-0732">Signal</keyword>
<dbReference type="EC" id="3.1.3.16" evidence="1"/>
<dbReference type="STRING" id="4529.A0A0E0RA82"/>
<dbReference type="Pfam" id="PF00069">
    <property type="entry name" value="Pkinase"/>
    <property type="match status" value="1"/>
</dbReference>
<dbReference type="InterPro" id="IPR000719">
    <property type="entry name" value="Prot_kinase_dom"/>
</dbReference>
<feature type="chain" id="PRO_5002372356" description="protein-serine/threonine phosphatase" evidence="7">
    <location>
        <begin position="35"/>
        <end position="1198"/>
    </location>
</feature>
<dbReference type="OMA" id="LWDPEDR"/>
<dbReference type="CDD" id="cd00143">
    <property type="entry name" value="PP2Cc"/>
    <property type="match status" value="1"/>
</dbReference>
<evidence type="ECO:0000256" key="2">
    <source>
        <dbReference type="ARBA" id="ARBA00022801"/>
    </source>
</evidence>
<organism evidence="10 11">
    <name type="scientific">Oryza rufipogon</name>
    <name type="common">Brownbeard rice</name>
    <name type="synonym">Asian wild rice</name>
    <dbReference type="NCBI Taxonomy" id="4529"/>
    <lineage>
        <taxon>Eukaryota</taxon>
        <taxon>Viridiplantae</taxon>
        <taxon>Streptophyta</taxon>
        <taxon>Embryophyta</taxon>
        <taxon>Tracheophyta</taxon>
        <taxon>Spermatophyta</taxon>
        <taxon>Magnoliopsida</taxon>
        <taxon>Liliopsida</taxon>
        <taxon>Poales</taxon>
        <taxon>Poaceae</taxon>
        <taxon>BOP clade</taxon>
        <taxon>Oryzoideae</taxon>
        <taxon>Oryzeae</taxon>
        <taxon>Oryzinae</taxon>
        <taxon>Oryza</taxon>
    </lineage>
</organism>
<name>A0A0E0RA82_ORYRU</name>
<evidence type="ECO:0000256" key="6">
    <source>
        <dbReference type="SAM" id="MobiDB-lite"/>
    </source>
</evidence>
<comment type="catalytic activity">
    <reaction evidence="4">
        <text>O-phospho-L-seryl-[protein] + H2O = L-seryl-[protein] + phosphate</text>
        <dbReference type="Rhea" id="RHEA:20629"/>
        <dbReference type="Rhea" id="RHEA-COMP:9863"/>
        <dbReference type="Rhea" id="RHEA-COMP:11604"/>
        <dbReference type="ChEBI" id="CHEBI:15377"/>
        <dbReference type="ChEBI" id="CHEBI:29999"/>
        <dbReference type="ChEBI" id="CHEBI:43474"/>
        <dbReference type="ChEBI" id="CHEBI:83421"/>
        <dbReference type="EC" id="3.1.3.16"/>
    </reaction>
</comment>
<evidence type="ECO:0000259" key="9">
    <source>
        <dbReference type="PROSITE" id="PS51746"/>
    </source>
</evidence>
<evidence type="ECO:0000256" key="3">
    <source>
        <dbReference type="ARBA" id="ARBA00022912"/>
    </source>
</evidence>
<accession>A0A0E0RA82</accession>
<dbReference type="InterPro" id="IPR001932">
    <property type="entry name" value="PPM-type_phosphatase-like_dom"/>
</dbReference>
<dbReference type="InterPro" id="IPR008271">
    <property type="entry name" value="Ser/Thr_kinase_AS"/>
</dbReference>
<dbReference type="EnsemblPlants" id="ORUFI11G19450.1">
    <property type="protein sequence ID" value="ORUFI11G19450.1"/>
    <property type="gene ID" value="ORUFI11G19450"/>
</dbReference>
<dbReference type="GO" id="GO:0004722">
    <property type="term" value="F:protein serine/threonine phosphatase activity"/>
    <property type="evidence" value="ECO:0007669"/>
    <property type="project" value="UniProtKB-EC"/>
</dbReference>
<evidence type="ECO:0000256" key="1">
    <source>
        <dbReference type="ARBA" id="ARBA00013081"/>
    </source>
</evidence>
<reference evidence="10" key="2">
    <citation type="submission" date="2015-06" db="UniProtKB">
        <authorList>
            <consortium name="EnsemblPlants"/>
        </authorList>
    </citation>
    <scope>IDENTIFICATION</scope>
</reference>
<dbReference type="Pfam" id="PF00481">
    <property type="entry name" value="PP2C"/>
    <property type="match status" value="1"/>
</dbReference>
<feature type="domain" description="Protein kinase" evidence="8">
    <location>
        <begin position="627"/>
        <end position="1110"/>
    </location>
</feature>
<evidence type="ECO:0000256" key="4">
    <source>
        <dbReference type="ARBA" id="ARBA00047761"/>
    </source>
</evidence>
<keyword evidence="11" id="KW-1185">Reference proteome</keyword>
<dbReference type="GO" id="GO:0005524">
    <property type="term" value="F:ATP binding"/>
    <property type="evidence" value="ECO:0007669"/>
    <property type="project" value="InterPro"/>
</dbReference>
<dbReference type="PROSITE" id="PS51746">
    <property type="entry name" value="PPM_2"/>
    <property type="match status" value="1"/>
</dbReference>
<dbReference type="InterPro" id="IPR036457">
    <property type="entry name" value="PPM-type-like_dom_sf"/>
</dbReference>
<dbReference type="SUPFAM" id="SSF56112">
    <property type="entry name" value="Protein kinase-like (PK-like)"/>
    <property type="match status" value="1"/>
</dbReference>
<dbReference type="InterPro" id="IPR015655">
    <property type="entry name" value="PP2C"/>
</dbReference>
<evidence type="ECO:0000256" key="7">
    <source>
        <dbReference type="SAM" id="SignalP"/>
    </source>
</evidence>
<dbReference type="Gramene" id="ORUFI11G19450.1">
    <property type="protein sequence ID" value="ORUFI11G19450.1"/>
    <property type="gene ID" value="ORUFI11G19450"/>
</dbReference>
<feature type="region of interest" description="Disordered" evidence="6">
    <location>
        <begin position="67"/>
        <end position="101"/>
    </location>
</feature>
<dbReference type="FunFam" id="1.10.510.10:FF:001568">
    <property type="entry name" value="uncharacterized protein LOC106771884 isoform X8"/>
    <property type="match status" value="1"/>
</dbReference>
<evidence type="ECO:0000313" key="11">
    <source>
        <dbReference type="Proteomes" id="UP000008022"/>
    </source>
</evidence>
<sequence>MRLGCSGRRRRLLRAALLRLVVLVLVAPPRRCAGESATCLAVYREGGAPAVFQSAHCPRWTLLAPSAGSGGEGDGDRRSSSSSPPPPPHPRGCHVAVDRGRRRSQEDRAVCALGIRIPFIEHMRIKEVDVGVVAVFDGHNGAEASEMASKLLLEYFLLHVYFLLDGIYSIMFRKSTGKLTYKEVTILNNVINLYKEDQSSHSKGSCWALPAILDRSFHMEVLKESLLRAVHDVDLTFSKEGEALRNNFESGSTAAVILIVDGQIIAANVGDSKAFLCSESHDSYHQKRKRRRKRNSNNRDDFALANYDGPFYNVKELTKDHHPDREDERSRVEAAGGYVLEWAGVHRVNGELALSRAIGDVPYKRYGVIPTPELTEWQSLSANDTFLIASSDGVFEKMTMQDVCDLMLRVKLGVNQELGSFAVTQRNLADYVVDLALEKGTTDNVAAVIVPLGSHYSSKVTLEDWYMLEENSKTSISPLQTIPYQQKSDDGVSSALIGVDYYKRSSAKFHRFLVEAKMKRLGCFYLSESLDEDMDYIFRVPEAYQHEGVNDFDHSLVETVLFSDGNLDKYKDRDFCWYLGHQDGEMGRCHSPEAFANFFGLLDSVSHNGSKPHSSHSFGYKISDFRYKLKKRFDRGSYGEVWLAFHWNCSEDVDVHKDHSHFNTILKPDSYNCTSSNTTLPDENHDSDTIDGDLFILKRIMVERGRAAYLSGLREKYFGELFSNASRTLEALSRAESSTAFSVDSQLNPHIFAENNMSFTEEPLKHIARFIESFESELKELWLVYRNEGRSLSKLIYTAEETKLVTGNNNERVRHIQVLQPSKWWYWLRTTKAGQKQMQNLLWQLLMGLKACHDRNITHRDIKPENMIICFEDLETGKCLREIPSEAKHNKLNMRLIDFGSAFDDFTLKHLYDSGPTRSEQTFEYTPPEALLNSSWFQGSKSARLKYDMWSVGVVMLELIVGSPHVFQISDRTRALMDHRLEGWSEQTKELAYKLRSYMELCILVPGISSQHQGSGDSEHGQFRPASWKCSEESFAHQVKIRDPLKMGFPNIWALRLARQLLIWHPIKYSSPCIHNMKPELHRVVEAVLEAKVRKTLIPGVLGNVCVPVLTAAAPAILVHPTSTVVMLAPGAIPAIPKKKKSVEEMESVGGVGPTVGADVEAREWNVGELVGLTPGILSVSAIDVIRLVHGINDIDAK</sequence>
<dbReference type="SMART" id="SM00220">
    <property type="entry name" value="S_TKc"/>
    <property type="match status" value="1"/>
</dbReference>
<dbReference type="PANTHER" id="PTHR47992">
    <property type="entry name" value="PROTEIN PHOSPHATASE"/>
    <property type="match status" value="1"/>
</dbReference>
<proteinExistence type="predicted"/>
<evidence type="ECO:0000313" key="10">
    <source>
        <dbReference type="EnsemblPlants" id="ORUFI11G19450.1"/>
    </source>
</evidence>
<dbReference type="InterPro" id="IPR011009">
    <property type="entry name" value="Kinase-like_dom_sf"/>
</dbReference>
<keyword evidence="2" id="KW-0378">Hydrolase</keyword>
<keyword evidence="3" id="KW-0904">Protein phosphatase</keyword>
<comment type="catalytic activity">
    <reaction evidence="5">
        <text>O-phospho-L-threonyl-[protein] + H2O = L-threonyl-[protein] + phosphate</text>
        <dbReference type="Rhea" id="RHEA:47004"/>
        <dbReference type="Rhea" id="RHEA-COMP:11060"/>
        <dbReference type="Rhea" id="RHEA-COMP:11605"/>
        <dbReference type="ChEBI" id="CHEBI:15377"/>
        <dbReference type="ChEBI" id="CHEBI:30013"/>
        <dbReference type="ChEBI" id="CHEBI:43474"/>
        <dbReference type="ChEBI" id="CHEBI:61977"/>
        <dbReference type="EC" id="3.1.3.16"/>
    </reaction>
</comment>
<feature type="domain" description="PPM-type phosphatase" evidence="9">
    <location>
        <begin position="92"/>
        <end position="452"/>
    </location>
</feature>
<evidence type="ECO:0000256" key="5">
    <source>
        <dbReference type="ARBA" id="ARBA00048336"/>
    </source>
</evidence>
<dbReference type="SMART" id="SM00332">
    <property type="entry name" value="PP2Cc"/>
    <property type="match status" value="1"/>
</dbReference>
<evidence type="ECO:0000259" key="8">
    <source>
        <dbReference type="PROSITE" id="PS50011"/>
    </source>
</evidence>
<dbReference type="Gene3D" id="3.60.40.10">
    <property type="entry name" value="PPM-type phosphatase domain"/>
    <property type="match status" value="1"/>
</dbReference>
<dbReference type="AlphaFoldDB" id="A0A0E0RA82"/>
<reference evidence="11" key="1">
    <citation type="submission" date="2013-06" db="EMBL/GenBank/DDBJ databases">
        <authorList>
            <person name="Zhao Q."/>
        </authorList>
    </citation>
    <scope>NUCLEOTIDE SEQUENCE</scope>
    <source>
        <strain evidence="11">cv. W1943</strain>
    </source>
</reference>
<dbReference type="eggNOG" id="KOG0698">
    <property type="taxonomic scope" value="Eukaryota"/>
</dbReference>
<dbReference type="SUPFAM" id="SSF81606">
    <property type="entry name" value="PP2C-like"/>
    <property type="match status" value="1"/>
</dbReference>
<feature type="signal peptide" evidence="7">
    <location>
        <begin position="1"/>
        <end position="34"/>
    </location>
</feature>
<dbReference type="PROSITE" id="PS00108">
    <property type="entry name" value="PROTEIN_KINASE_ST"/>
    <property type="match status" value="1"/>
</dbReference>
<dbReference type="Gene3D" id="1.10.510.10">
    <property type="entry name" value="Transferase(Phosphotransferase) domain 1"/>
    <property type="match status" value="1"/>
</dbReference>